<organism evidence="2 3">
    <name type="scientific">Biomphalaria pfeifferi</name>
    <name type="common">Bloodfluke planorb</name>
    <name type="synonym">Freshwater snail</name>
    <dbReference type="NCBI Taxonomy" id="112525"/>
    <lineage>
        <taxon>Eukaryota</taxon>
        <taxon>Metazoa</taxon>
        <taxon>Spiralia</taxon>
        <taxon>Lophotrochozoa</taxon>
        <taxon>Mollusca</taxon>
        <taxon>Gastropoda</taxon>
        <taxon>Heterobranchia</taxon>
        <taxon>Euthyneura</taxon>
        <taxon>Panpulmonata</taxon>
        <taxon>Hygrophila</taxon>
        <taxon>Lymnaeoidea</taxon>
        <taxon>Planorbidae</taxon>
        <taxon>Biomphalaria</taxon>
    </lineage>
</organism>
<feature type="compositionally biased region" description="Basic and acidic residues" evidence="1">
    <location>
        <begin position="14"/>
        <end position="38"/>
    </location>
</feature>
<name>A0AAD8BH36_BIOPF</name>
<evidence type="ECO:0000313" key="3">
    <source>
        <dbReference type="Proteomes" id="UP001233172"/>
    </source>
</evidence>
<keyword evidence="3" id="KW-1185">Reference proteome</keyword>
<evidence type="ECO:0000256" key="1">
    <source>
        <dbReference type="SAM" id="MobiDB-lite"/>
    </source>
</evidence>
<gene>
    <name evidence="2" type="ORF">Bpfe_016083</name>
</gene>
<proteinExistence type="predicted"/>
<dbReference type="EMBL" id="JASAOG010000077">
    <property type="protein sequence ID" value="KAK0054507.1"/>
    <property type="molecule type" value="Genomic_DNA"/>
</dbReference>
<dbReference type="AlphaFoldDB" id="A0AAD8BH36"/>
<sequence length="65" mass="7277">MAFISLATLMEGPTRDVKQGHGKTREVTRRNEKSREDTGENLQIMQPCWLRAVPFQAYITLGAGA</sequence>
<reference evidence="2" key="1">
    <citation type="journal article" date="2023" name="PLoS Negl. Trop. Dis.">
        <title>A genome sequence for Biomphalaria pfeifferi, the major vector snail for the human-infecting parasite Schistosoma mansoni.</title>
        <authorList>
            <person name="Bu L."/>
            <person name="Lu L."/>
            <person name="Laidemitt M.R."/>
            <person name="Zhang S.M."/>
            <person name="Mutuku M."/>
            <person name="Mkoji G."/>
            <person name="Steinauer M."/>
            <person name="Loker E.S."/>
        </authorList>
    </citation>
    <scope>NUCLEOTIDE SEQUENCE</scope>
    <source>
        <strain evidence="2">KasaAsao</strain>
    </source>
</reference>
<reference evidence="2" key="2">
    <citation type="submission" date="2023-04" db="EMBL/GenBank/DDBJ databases">
        <authorList>
            <person name="Bu L."/>
            <person name="Lu L."/>
            <person name="Laidemitt M.R."/>
            <person name="Zhang S.M."/>
            <person name="Mutuku M."/>
            <person name="Mkoji G."/>
            <person name="Steinauer M."/>
            <person name="Loker E.S."/>
        </authorList>
    </citation>
    <scope>NUCLEOTIDE SEQUENCE</scope>
    <source>
        <strain evidence="2">KasaAsao</strain>
        <tissue evidence="2">Whole Snail</tissue>
    </source>
</reference>
<accession>A0AAD8BH36</accession>
<comment type="caution">
    <text evidence="2">The sequence shown here is derived from an EMBL/GenBank/DDBJ whole genome shotgun (WGS) entry which is preliminary data.</text>
</comment>
<feature type="region of interest" description="Disordered" evidence="1">
    <location>
        <begin position="14"/>
        <end position="39"/>
    </location>
</feature>
<dbReference type="Proteomes" id="UP001233172">
    <property type="component" value="Unassembled WGS sequence"/>
</dbReference>
<evidence type="ECO:0000313" key="2">
    <source>
        <dbReference type="EMBL" id="KAK0054507.1"/>
    </source>
</evidence>
<protein>
    <submittedName>
        <fullName evidence="2">Uncharacterized protein</fullName>
    </submittedName>
</protein>
<feature type="non-terminal residue" evidence="2">
    <location>
        <position position="65"/>
    </location>
</feature>